<dbReference type="AlphaFoldDB" id="A0A7X8XXZ3"/>
<feature type="signal peptide" evidence="1">
    <location>
        <begin position="1"/>
        <end position="21"/>
    </location>
</feature>
<proteinExistence type="predicted"/>
<dbReference type="PROSITE" id="PS51257">
    <property type="entry name" value="PROKAR_LIPOPROTEIN"/>
    <property type="match status" value="1"/>
</dbReference>
<name>A0A7X8XXZ3_9BACT</name>
<accession>A0A7X8XXZ3</accession>
<dbReference type="RefSeq" id="WP_168884432.1">
    <property type="nucleotide sequence ID" value="NZ_JABAIL010000007.1"/>
</dbReference>
<gene>
    <name evidence="2" type="ORF">HGP29_21165</name>
</gene>
<comment type="caution">
    <text evidence="2">The sequence shown here is derived from an EMBL/GenBank/DDBJ whole genome shotgun (WGS) entry which is preliminary data.</text>
</comment>
<protein>
    <submittedName>
        <fullName evidence="2">Uncharacterized protein</fullName>
    </submittedName>
</protein>
<evidence type="ECO:0000313" key="3">
    <source>
        <dbReference type="Proteomes" id="UP000585050"/>
    </source>
</evidence>
<dbReference type="Proteomes" id="UP000585050">
    <property type="component" value="Unassembled WGS sequence"/>
</dbReference>
<keyword evidence="1" id="KW-0732">Signal</keyword>
<reference evidence="2 3" key="1">
    <citation type="submission" date="2020-04" db="EMBL/GenBank/DDBJ databases">
        <title>Flammeovirga sp. SR4, a novel species isolated from seawater.</title>
        <authorList>
            <person name="Wang X."/>
        </authorList>
    </citation>
    <scope>NUCLEOTIDE SEQUENCE [LARGE SCALE GENOMIC DNA]</scope>
    <source>
        <strain evidence="2 3">SR4</strain>
    </source>
</reference>
<organism evidence="2 3">
    <name type="scientific">Flammeovirga agarivorans</name>
    <dbReference type="NCBI Taxonomy" id="2726742"/>
    <lineage>
        <taxon>Bacteria</taxon>
        <taxon>Pseudomonadati</taxon>
        <taxon>Bacteroidota</taxon>
        <taxon>Cytophagia</taxon>
        <taxon>Cytophagales</taxon>
        <taxon>Flammeovirgaceae</taxon>
        <taxon>Flammeovirga</taxon>
    </lineage>
</organism>
<dbReference type="EMBL" id="JABAIL010000007">
    <property type="protein sequence ID" value="NLR93724.1"/>
    <property type="molecule type" value="Genomic_DNA"/>
</dbReference>
<keyword evidence="3" id="KW-1185">Reference proteome</keyword>
<evidence type="ECO:0000313" key="2">
    <source>
        <dbReference type="EMBL" id="NLR93724.1"/>
    </source>
</evidence>
<feature type="chain" id="PRO_5030627927" evidence="1">
    <location>
        <begin position="22"/>
        <end position="487"/>
    </location>
</feature>
<sequence>MKRIIISLFYLFMLSTLITSCSEEEDNKVEVLNPEIIADVTTVDFGDLDVEEISEVKTIAISAFDLSESVMIEIPENFEASLIEDADFVAEELEISLDLLEGANANVYVRAVPPAGFQGNLSGDLALKSTGAQDVKIGLVAKVAIEIQGTLFMSEYFEQYTGYSNVMPLDSGIMGWDLNTDTVVNAANSGAGYPETTVPNNEVMNVWYLPIPLNGATLRASVGLSDDSNLAFSGYPSVDGHRNMVIDNDGSWHFWNWLNKKNGNCIAGKNEGNNTSASRRFAADGYTDDVFMSALIQVDELGTARTADEFGIGDIIALSNATSGSANNNVIKVVAISDDKGGFKFGIIKENEGNPYVLSEESYVLGKTYAVVLSHEFVEGDNNDVSKLYVFAEGDEIPTSMSDLEPKAVIDADYNGGLGVDPTDLTNIFIRERTQTVNTPTASITGIRVGDTWLATLFQEHSAAQNSNDLSLNNRVLTNSGSDCSLQ</sequence>
<evidence type="ECO:0000256" key="1">
    <source>
        <dbReference type="SAM" id="SignalP"/>
    </source>
</evidence>